<feature type="compositionally biased region" description="Basic and acidic residues" evidence="1">
    <location>
        <begin position="589"/>
        <end position="602"/>
    </location>
</feature>
<dbReference type="Pfam" id="PF00400">
    <property type="entry name" value="WD40"/>
    <property type="match status" value="3"/>
</dbReference>
<feature type="region of interest" description="Disordered" evidence="1">
    <location>
        <begin position="440"/>
        <end position="465"/>
    </location>
</feature>
<feature type="region of interest" description="Disordered" evidence="1">
    <location>
        <begin position="781"/>
        <end position="867"/>
    </location>
</feature>
<proteinExistence type="predicted"/>
<name>A0ABD3QVU0_9STRA</name>
<feature type="region of interest" description="Disordered" evidence="1">
    <location>
        <begin position="265"/>
        <end position="336"/>
    </location>
</feature>
<organism evidence="2 3">
    <name type="scientific">Cyclotella cryptica</name>
    <dbReference type="NCBI Taxonomy" id="29204"/>
    <lineage>
        <taxon>Eukaryota</taxon>
        <taxon>Sar</taxon>
        <taxon>Stramenopiles</taxon>
        <taxon>Ochrophyta</taxon>
        <taxon>Bacillariophyta</taxon>
        <taxon>Coscinodiscophyceae</taxon>
        <taxon>Thalassiosirophycidae</taxon>
        <taxon>Stephanodiscales</taxon>
        <taxon>Stephanodiscaceae</taxon>
        <taxon>Cyclotella</taxon>
    </lineage>
</organism>
<accession>A0ABD3QVU0</accession>
<evidence type="ECO:0000313" key="2">
    <source>
        <dbReference type="EMBL" id="KAL3804349.1"/>
    </source>
</evidence>
<gene>
    <name evidence="2" type="ORF">HJC23_011277</name>
</gene>
<dbReference type="SUPFAM" id="SSF50998">
    <property type="entry name" value="Quinoprotein alcohol dehydrogenase-like"/>
    <property type="match status" value="1"/>
</dbReference>
<feature type="region of interest" description="Disordered" evidence="1">
    <location>
        <begin position="547"/>
        <end position="608"/>
    </location>
</feature>
<feature type="compositionally biased region" description="Polar residues" evidence="1">
    <location>
        <begin position="787"/>
        <end position="810"/>
    </location>
</feature>
<feature type="compositionally biased region" description="Polar residues" evidence="1">
    <location>
        <begin position="160"/>
        <end position="177"/>
    </location>
</feature>
<feature type="compositionally biased region" description="Basic and acidic residues" evidence="1">
    <location>
        <begin position="265"/>
        <end position="279"/>
    </location>
</feature>
<keyword evidence="3" id="KW-1185">Reference proteome</keyword>
<dbReference type="Proteomes" id="UP001516023">
    <property type="component" value="Unassembled WGS sequence"/>
</dbReference>
<feature type="region of interest" description="Disordered" evidence="1">
    <location>
        <begin position="1"/>
        <end position="44"/>
    </location>
</feature>
<dbReference type="InterPro" id="IPR001680">
    <property type="entry name" value="WD40_rpt"/>
</dbReference>
<evidence type="ECO:0000256" key="1">
    <source>
        <dbReference type="SAM" id="MobiDB-lite"/>
    </source>
</evidence>
<dbReference type="InterPro" id="IPR015943">
    <property type="entry name" value="WD40/YVTN_repeat-like_dom_sf"/>
</dbReference>
<feature type="region of interest" description="Disordered" evidence="1">
    <location>
        <begin position="86"/>
        <end position="181"/>
    </location>
</feature>
<feature type="compositionally biased region" description="Low complexity" evidence="1">
    <location>
        <begin position="8"/>
        <end position="22"/>
    </location>
</feature>
<dbReference type="PANTHER" id="PTHR22874">
    <property type="entry name" value="ACTIVATING MOLECULE IN BECN1-REGULATED AUTOPHAGY PROTEIN 1"/>
    <property type="match status" value="1"/>
</dbReference>
<reference evidence="2 3" key="1">
    <citation type="journal article" date="2020" name="G3 (Bethesda)">
        <title>Improved Reference Genome for Cyclotella cryptica CCMP332, a Model for Cell Wall Morphogenesis, Salinity Adaptation, and Lipid Production in Diatoms (Bacillariophyta).</title>
        <authorList>
            <person name="Roberts W.R."/>
            <person name="Downey K.M."/>
            <person name="Ruck E.C."/>
            <person name="Traller J.C."/>
            <person name="Alverson A.J."/>
        </authorList>
    </citation>
    <scope>NUCLEOTIDE SEQUENCE [LARGE SCALE GENOMIC DNA]</scope>
    <source>
        <strain evidence="2 3">CCMP332</strain>
    </source>
</reference>
<comment type="caution">
    <text evidence="2">The sequence shown here is derived from an EMBL/GenBank/DDBJ whole genome shotgun (WGS) entry which is preliminary data.</text>
</comment>
<dbReference type="InterPro" id="IPR011047">
    <property type="entry name" value="Quinoprotein_ADH-like_sf"/>
</dbReference>
<feature type="region of interest" description="Disordered" evidence="1">
    <location>
        <begin position="232"/>
        <end position="251"/>
    </location>
</feature>
<sequence length="1026" mass="113836">MMNVNNDSGRSNGHPSSDSSSGILTEHNNFSPSSSLPSDDDDAMSLSLEFDPFAVDHFKILHEPGASASRGRNIVQLLAERSCRGSASSAANGGGWRRGPICSAQPQAAEEPDEEHGEPASLPSSRPTTPMIVGTPPRDTDNGQAFGRRLSPPPHRTARQLEQTSTITSRSHTNNDGITLPTEKLDTATMPLRPAHVTVPTSLHTEITLFIEHSSATRFKASYLKHLGGAPAPQIVTRSPRLPSQRGMTREQLETHELLRQHLRQAGRDLPGRERDFPRRMWNPLQRRGSSNNSNNRAADGGRWQRHPPPHNNNNNNNNQRPSQPQPNPNPAVSTISIAFSPDGRTLASTHGDHTVKITCAHTGNLIRTLEGHPRTPWTVKYHPTNHRIVASGCLGFQVRVWDWNYRTEAVRMKWRREREKRYGARYYYEGDAWEREGSRSPRGVMDPAWRGRRSKDEKTKEVGAADMDTEGEDYAVAALRGMGIPTSDPVWYDVQSEVYNHDDGIGICLNMIRLNHAIISLAFHPSGEILAVASGSTLHLWDYDEESRRKRRGRQTDETIISSSTSTTQSERINNHTSPQQRTPQGQRESESRILYRDRNSDFPTSRTVDIRHESALRCVHFPPCGKTLIVGGVNPQSANEGLVHRHPRGRGGMSGGGMSFHLRLWDFDLDAVLNPEMDDGSSGTNGSNYLGGVVSDEGEVTWNFSETRRPLRDPRIIIPRVLLYNDGGFDLSRDGKIISACAEYWLPEGIDSAMELLHSQQQIEDDDGVTMISKALDDNRARSPSFESASGHYTSPSPLRPSFSTLSDPRTPPPNSNFTSLEPPPPPGNRNLPRVYNPNHPNGPGSNLITTTHNPHPLSMVAPTHPAYENEGGRYVPHVVTISLDASPPLRETEFKMDLTRSIIEMESMRRHPKLGRLLNAAPLDGTKASGVTCVKLSPSAEYCLLGYGVRENLPSVNGNDPRHPVTSIYNVNKGMLHVSTLTSVEDDVNIARFHPESGHGFVYGTKQGRVRILSTRPWNQYHL</sequence>
<dbReference type="InterPro" id="IPR052596">
    <property type="entry name" value="AMBRA1_autophagy"/>
</dbReference>
<protein>
    <submittedName>
        <fullName evidence="2">Uncharacterized protein</fullName>
    </submittedName>
</protein>
<feature type="compositionally biased region" description="Basic and acidic residues" evidence="1">
    <location>
        <begin position="455"/>
        <end position="464"/>
    </location>
</feature>
<evidence type="ECO:0000313" key="3">
    <source>
        <dbReference type="Proteomes" id="UP001516023"/>
    </source>
</evidence>
<dbReference type="PANTHER" id="PTHR22874:SF1">
    <property type="entry name" value="ACTIVATING MOLECULE IN BECN1-REGULATED AUTOPHAGY PROTEIN 1"/>
    <property type="match status" value="1"/>
</dbReference>
<feature type="compositionally biased region" description="Low complexity" evidence="1">
    <location>
        <begin position="312"/>
        <end position="323"/>
    </location>
</feature>
<feature type="compositionally biased region" description="Polar residues" evidence="1">
    <location>
        <begin position="576"/>
        <end position="588"/>
    </location>
</feature>
<dbReference type="AlphaFoldDB" id="A0ABD3QVU0"/>
<feature type="compositionally biased region" description="Polar residues" evidence="1">
    <location>
        <begin position="846"/>
        <end position="856"/>
    </location>
</feature>
<feature type="compositionally biased region" description="Low complexity" evidence="1">
    <location>
        <begin position="287"/>
        <end position="302"/>
    </location>
</feature>
<feature type="compositionally biased region" description="Low complexity" evidence="1">
    <location>
        <begin position="559"/>
        <end position="572"/>
    </location>
</feature>
<dbReference type="EMBL" id="JABMIG020000008">
    <property type="protein sequence ID" value="KAL3804349.1"/>
    <property type="molecule type" value="Genomic_DNA"/>
</dbReference>
<dbReference type="Gene3D" id="2.130.10.10">
    <property type="entry name" value="YVTN repeat-like/Quinoprotein amine dehydrogenase"/>
    <property type="match status" value="2"/>
</dbReference>
<dbReference type="InterPro" id="IPR036322">
    <property type="entry name" value="WD40_repeat_dom_sf"/>
</dbReference>
<dbReference type="SMART" id="SM00320">
    <property type="entry name" value="WD40"/>
    <property type="match status" value="5"/>
</dbReference>
<dbReference type="SUPFAM" id="SSF50978">
    <property type="entry name" value="WD40 repeat-like"/>
    <property type="match status" value="1"/>
</dbReference>